<dbReference type="Proteomes" id="UP001196413">
    <property type="component" value="Unassembled WGS sequence"/>
</dbReference>
<name>A0AAD5MW77_PARTN</name>
<dbReference type="AlphaFoldDB" id="A0AAD5MW77"/>
<gene>
    <name evidence="3" type="ORF">KIN20_014572</name>
</gene>
<protein>
    <submittedName>
        <fullName evidence="3">Uncharacterized protein</fullName>
    </submittedName>
</protein>
<evidence type="ECO:0000256" key="2">
    <source>
        <dbReference type="SAM" id="MobiDB-lite"/>
    </source>
</evidence>
<dbReference type="EMBL" id="JAHQIW010002900">
    <property type="protein sequence ID" value="KAJ1356781.1"/>
    <property type="molecule type" value="Genomic_DNA"/>
</dbReference>
<feature type="region of interest" description="Disordered" evidence="2">
    <location>
        <begin position="275"/>
        <end position="326"/>
    </location>
</feature>
<reference evidence="3" key="1">
    <citation type="submission" date="2021-06" db="EMBL/GenBank/DDBJ databases">
        <title>Parelaphostrongylus tenuis whole genome reference sequence.</title>
        <authorList>
            <person name="Garwood T.J."/>
            <person name="Larsen P.A."/>
            <person name="Fountain-Jones N.M."/>
            <person name="Garbe J.R."/>
            <person name="Macchietto M.G."/>
            <person name="Kania S.A."/>
            <person name="Gerhold R.W."/>
            <person name="Richards J.E."/>
            <person name="Wolf T.M."/>
        </authorList>
    </citation>
    <scope>NUCLEOTIDE SEQUENCE</scope>
    <source>
        <strain evidence="3">MNPRO001-30</strain>
        <tissue evidence="3">Meninges</tissue>
    </source>
</reference>
<organism evidence="3 4">
    <name type="scientific">Parelaphostrongylus tenuis</name>
    <name type="common">Meningeal worm</name>
    <dbReference type="NCBI Taxonomy" id="148309"/>
    <lineage>
        <taxon>Eukaryota</taxon>
        <taxon>Metazoa</taxon>
        <taxon>Ecdysozoa</taxon>
        <taxon>Nematoda</taxon>
        <taxon>Chromadorea</taxon>
        <taxon>Rhabditida</taxon>
        <taxon>Rhabditina</taxon>
        <taxon>Rhabditomorpha</taxon>
        <taxon>Strongyloidea</taxon>
        <taxon>Metastrongylidae</taxon>
        <taxon>Parelaphostrongylus</taxon>
    </lineage>
</organism>
<evidence type="ECO:0000313" key="4">
    <source>
        <dbReference type="Proteomes" id="UP001196413"/>
    </source>
</evidence>
<feature type="compositionally biased region" description="Basic residues" evidence="2">
    <location>
        <begin position="294"/>
        <end position="303"/>
    </location>
</feature>
<accession>A0AAD5MW77</accession>
<keyword evidence="1" id="KW-0175">Coiled coil</keyword>
<feature type="coiled-coil region" evidence="1">
    <location>
        <begin position="1"/>
        <end position="271"/>
    </location>
</feature>
<keyword evidence="4" id="KW-1185">Reference proteome</keyword>
<comment type="caution">
    <text evidence="3">The sequence shown here is derived from an EMBL/GenBank/DDBJ whole genome shotgun (WGS) entry which is preliminary data.</text>
</comment>
<evidence type="ECO:0000256" key="1">
    <source>
        <dbReference type="SAM" id="Coils"/>
    </source>
</evidence>
<proteinExistence type="predicted"/>
<evidence type="ECO:0000313" key="3">
    <source>
        <dbReference type="EMBL" id="KAJ1356781.1"/>
    </source>
</evidence>
<sequence length="487" mass="56558">MHELQTGISTLQEELAEATRQNEIYDRRLNELALEEAEYSKLLESQTYELEQVRSDIATQKQKQAEIEEKVTSIMHDLEEKKTEIVRKEEALKTLEEQANSKKKQMALELENMTKDFQQQLDMLAKQRETYAEASENARKEIEKLTKLENFFVEDKKLCQSIAEKQKELLRLKERHEDLSKKIEEKKKNERMMAEETLRVVDLKKFEYDREIGNLEARIERQNANIIEEEMKATDLENRNCELEAEIELVKAQLSAKMRELEIAKMRFQESMQRNLAQAKGDGAEDSMQEKGKQGQRRRKKESAKKVGNRCEQQQNEEVSTGDRKADRHIVQKEEDMICKQAVPSKKEKQGVQQYLSEEVKTCSQPNISKSNTKKWSWKLVKDNKIECADKKNEVNKVSGGRNIQSACHFGRESRPTKDVYVEVEGDQSSSLRNTKTIASMLAEDFKRDFAVELDGSVVKEHDGGTHSLALRIICITYPNKISETRL</sequence>